<organism evidence="2 3">
    <name type="scientific">Rugamonas fusca</name>
    <dbReference type="NCBI Taxonomy" id="2758568"/>
    <lineage>
        <taxon>Bacteria</taxon>
        <taxon>Pseudomonadati</taxon>
        <taxon>Pseudomonadota</taxon>
        <taxon>Betaproteobacteria</taxon>
        <taxon>Burkholderiales</taxon>
        <taxon>Oxalobacteraceae</taxon>
        <taxon>Telluria group</taxon>
        <taxon>Rugamonas</taxon>
    </lineage>
</organism>
<protein>
    <recommendedName>
        <fullName evidence="4">PEP-CTERM sorting domain-containing protein</fullName>
    </recommendedName>
</protein>
<keyword evidence="1" id="KW-0732">Signal</keyword>
<proteinExistence type="predicted"/>
<gene>
    <name evidence="2" type="ORF">H3H36_07235</name>
</gene>
<dbReference type="Proteomes" id="UP000566711">
    <property type="component" value="Unassembled WGS sequence"/>
</dbReference>
<evidence type="ECO:0000313" key="3">
    <source>
        <dbReference type="Proteomes" id="UP000566711"/>
    </source>
</evidence>
<accession>A0A7W2EFT8</accession>
<feature type="signal peptide" evidence="1">
    <location>
        <begin position="1"/>
        <end position="22"/>
    </location>
</feature>
<dbReference type="EMBL" id="JACEZS010000004">
    <property type="protein sequence ID" value="MBA5605153.1"/>
    <property type="molecule type" value="Genomic_DNA"/>
</dbReference>
<evidence type="ECO:0000313" key="2">
    <source>
        <dbReference type="EMBL" id="MBA5605153.1"/>
    </source>
</evidence>
<feature type="chain" id="PRO_5031163382" description="PEP-CTERM sorting domain-containing protein" evidence="1">
    <location>
        <begin position="23"/>
        <end position="189"/>
    </location>
</feature>
<evidence type="ECO:0000256" key="1">
    <source>
        <dbReference type="SAM" id="SignalP"/>
    </source>
</evidence>
<comment type="caution">
    <text evidence="2">The sequence shown here is derived from an EMBL/GenBank/DDBJ whole genome shotgun (WGS) entry which is preliminary data.</text>
</comment>
<dbReference type="AlphaFoldDB" id="A0A7W2EFT8"/>
<sequence>MCKFRHLFAAICAVLYMSLAQATPLVSFDLLPANGAQSGLAGTSVGWGYSITNRSNEYLVTTAINSDPFTHGSPLSLFDFPVIAPNSTVTETFITDDSGLFQLTWDADAPGDFVNAGLFELSASFFDNDPNAGGNFLVAAEDTFAPYSATVTVASSPPTPANLPLPPTLPLLLLGWATLASTHRFGRDK</sequence>
<keyword evidence="3" id="KW-1185">Reference proteome</keyword>
<reference evidence="2 3" key="1">
    <citation type="submission" date="2020-07" db="EMBL/GenBank/DDBJ databases">
        <title>Novel species isolated from subtropical streams in China.</title>
        <authorList>
            <person name="Lu H."/>
        </authorList>
    </citation>
    <scope>NUCLEOTIDE SEQUENCE [LARGE SCALE GENOMIC DNA]</scope>
    <source>
        <strain evidence="2 3">FT3S</strain>
    </source>
</reference>
<evidence type="ECO:0008006" key="4">
    <source>
        <dbReference type="Google" id="ProtNLM"/>
    </source>
</evidence>
<dbReference type="RefSeq" id="WP_182215733.1">
    <property type="nucleotide sequence ID" value="NZ_JACEZS010000004.1"/>
</dbReference>
<name>A0A7W2EFT8_9BURK</name>